<name>A0A8H7EU65_9FUNG</name>
<dbReference type="EC" id="2.7.11.1" evidence="3"/>
<dbReference type="Pfam" id="PF00069">
    <property type="entry name" value="Pkinase"/>
    <property type="match status" value="1"/>
</dbReference>
<accession>A0A8H7EU65</accession>
<dbReference type="PROSITE" id="PS00108">
    <property type="entry name" value="PROTEIN_KINASE_ST"/>
    <property type="match status" value="1"/>
</dbReference>
<feature type="domain" description="Protein kinase" evidence="21">
    <location>
        <begin position="628"/>
        <end position="924"/>
    </location>
</feature>
<evidence type="ECO:0000256" key="11">
    <source>
        <dbReference type="ARBA" id="ARBA00022801"/>
    </source>
</evidence>
<evidence type="ECO:0000256" key="5">
    <source>
        <dbReference type="ARBA" id="ARBA00022679"/>
    </source>
</evidence>
<sequence length="1017" mass="114385">MKTLLPFPQKAWLLVFFIVVLALVTRNVASEPAAPRGSDLSPYTRRRDMRSNGDIQHRTQPLKQTDLILVCTLDGSIRAIDRLQGNVYWTLQGSSGSSLIKTSNHFQDRLDEDDDIYGVDDNDRFDDTETEDQVLSDHNARMVEDADQPELDNLEWTDTDNDTVAPSLLRKADLQPVWQAPEGHNVYYIVEPNNGGTLYLYKEDKPLEKIPFSVKTIVDQSPFRTRDGRLYIGSKDTFMLAIDPRAGKILKMFDMKQSEDINFVATRKKLPPHTIYVGRHEYKVVIYEDNKKMWSVTYSEYLPNKLDFDLPPSMVPTDIYIAPGTNGEVSAFDLHTGGLLWTHNISYPVVTVFDVYHRDDFTISLCKQDTPTSLHKGIIGQLLRDAKHSTAYVGIHEGSLYALSTERFPLANIAEWAPIYTGLRPGERRRLIGSTKGYSEEHNGSNSLWSIAPNSHRSCYSGWKSHTDCIVGQHVVTPVDLPSLEPLITLEAPVSEPSSERLPYSITYAVVVASILFALRHRALGLFNTFVSPKLLRFLQSSSEKPEEISTSNSSENNQVSDNGRSEKEVISNNTEITTKSNTADKITESQQVVATTRAPLSSSVSSSSVPSGFDLKNFIETKSSVLKISDTVLGYGSHGTVVYKGEFDGRAVAVKRLLIDFYDVALKEVKLLQESDDHPNVVRYFYKEESDRFLFIALELCCGSLNDYMERSLPIPDMQLFDQMNMASVLQQIIMGIQHLHSLKIVHRDIKPHNILLVPNKRWPDRDSSSMRILISDFGLCKKLDGEQSSFHYTAVSPAGTTGWRAPELLAGALAASTSDSSLSSGSQKGKQQPSDVPPVKATRAVDIFSAGCVFYYVLSDGDHPFGNRFGRESNILKGEYDLCKLENMGEDGVEASDLIEAMISLEPRSRPTADMILAHPFFWSPAKRLAFLQDVSDRFEVEQRDPPSPLLQRLEADSASVIGVDWYRRIDRVVANDLGKFRKYDARFPRLLLHTYHIVASDPYLREEGSLRQYF</sequence>
<feature type="compositionally biased region" description="Basic and acidic residues" evidence="19">
    <location>
        <begin position="45"/>
        <end position="57"/>
    </location>
</feature>
<keyword evidence="8 20" id="KW-0732">Signal</keyword>
<gene>
    <name evidence="23" type="primary">IRE1</name>
    <name evidence="23" type="ORF">EC973_007461</name>
</gene>
<evidence type="ECO:0000256" key="18">
    <source>
        <dbReference type="ARBA" id="ARBA00048977"/>
    </source>
</evidence>
<dbReference type="InterPro" id="IPR000719">
    <property type="entry name" value="Prot_kinase_dom"/>
</dbReference>
<keyword evidence="12" id="KW-0067">ATP-binding</keyword>
<keyword evidence="5" id="KW-0808">Transferase</keyword>
<evidence type="ECO:0000256" key="19">
    <source>
        <dbReference type="SAM" id="MobiDB-lite"/>
    </source>
</evidence>
<dbReference type="InterPro" id="IPR008271">
    <property type="entry name" value="Ser/Thr_kinase_AS"/>
</dbReference>
<evidence type="ECO:0000256" key="1">
    <source>
        <dbReference type="ARBA" id="ARBA00001946"/>
    </source>
</evidence>
<dbReference type="PROSITE" id="PS50011">
    <property type="entry name" value="PROTEIN_KINASE_DOM"/>
    <property type="match status" value="1"/>
</dbReference>
<protein>
    <recommendedName>
        <fullName evidence="3">non-specific serine/threonine protein kinase</fullName>
        <ecNumber evidence="3">2.7.11.1</ecNumber>
    </recommendedName>
</protein>
<dbReference type="PANTHER" id="PTHR13954:SF6">
    <property type="entry name" value="NON-SPECIFIC SERINE_THREONINE PROTEIN KINASE"/>
    <property type="match status" value="1"/>
</dbReference>
<dbReference type="InterPro" id="IPR038357">
    <property type="entry name" value="KEN_sf"/>
</dbReference>
<dbReference type="CDD" id="cd13982">
    <property type="entry name" value="STKc_IRE1"/>
    <property type="match status" value="1"/>
</dbReference>
<dbReference type="GO" id="GO:0004674">
    <property type="term" value="F:protein serine/threonine kinase activity"/>
    <property type="evidence" value="ECO:0007669"/>
    <property type="project" value="UniProtKB-KW"/>
</dbReference>
<keyword evidence="24" id="KW-1185">Reference proteome</keyword>
<evidence type="ECO:0000256" key="12">
    <source>
        <dbReference type="ARBA" id="ARBA00022840"/>
    </source>
</evidence>
<dbReference type="GO" id="GO:1990604">
    <property type="term" value="C:IRE1-TRAF2-ASK1 complex"/>
    <property type="evidence" value="ECO:0007669"/>
    <property type="project" value="TreeGrafter"/>
</dbReference>
<evidence type="ECO:0000256" key="4">
    <source>
        <dbReference type="ARBA" id="ARBA00022527"/>
    </source>
</evidence>
<evidence type="ECO:0000256" key="3">
    <source>
        <dbReference type="ARBA" id="ARBA00012513"/>
    </source>
</evidence>
<dbReference type="FunFam" id="3.30.200.20:FF:000077">
    <property type="entry name" value="Putative Serine/threonine-protein kinase/endoribonuclease IRE1"/>
    <property type="match status" value="1"/>
</dbReference>
<dbReference type="Gene3D" id="3.30.200.20">
    <property type="entry name" value="Phosphorylase Kinase, domain 1"/>
    <property type="match status" value="1"/>
</dbReference>
<evidence type="ECO:0000256" key="17">
    <source>
        <dbReference type="ARBA" id="ARBA00048659"/>
    </source>
</evidence>
<feature type="domain" description="KEN" evidence="22">
    <location>
        <begin position="927"/>
        <end position="1017"/>
    </location>
</feature>
<dbReference type="Proteomes" id="UP000605846">
    <property type="component" value="Unassembled WGS sequence"/>
</dbReference>
<dbReference type="GO" id="GO:0016787">
    <property type="term" value="F:hydrolase activity"/>
    <property type="evidence" value="ECO:0007669"/>
    <property type="project" value="UniProtKB-KW"/>
</dbReference>
<dbReference type="Gene3D" id="1.10.510.10">
    <property type="entry name" value="Transferase(Phosphotransferase) domain 1"/>
    <property type="match status" value="1"/>
</dbReference>
<dbReference type="PROSITE" id="PS51392">
    <property type="entry name" value="KEN"/>
    <property type="match status" value="1"/>
</dbReference>
<dbReference type="SMART" id="SM00564">
    <property type="entry name" value="PQQ"/>
    <property type="match status" value="3"/>
</dbReference>
<evidence type="ECO:0000313" key="23">
    <source>
        <dbReference type="EMBL" id="KAF7727483.1"/>
    </source>
</evidence>
<dbReference type="InterPro" id="IPR018391">
    <property type="entry name" value="PQQ_b-propeller_rpt"/>
</dbReference>
<dbReference type="GO" id="GO:0046872">
    <property type="term" value="F:metal ion binding"/>
    <property type="evidence" value="ECO:0007669"/>
    <property type="project" value="UniProtKB-KW"/>
</dbReference>
<dbReference type="GO" id="GO:0004521">
    <property type="term" value="F:RNA endonuclease activity"/>
    <property type="evidence" value="ECO:0007669"/>
    <property type="project" value="InterPro"/>
</dbReference>
<organism evidence="23 24">
    <name type="scientific">Apophysomyces ossiformis</name>
    <dbReference type="NCBI Taxonomy" id="679940"/>
    <lineage>
        <taxon>Eukaryota</taxon>
        <taxon>Fungi</taxon>
        <taxon>Fungi incertae sedis</taxon>
        <taxon>Mucoromycota</taxon>
        <taxon>Mucoromycotina</taxon>
        <taxon>Mucoromycetes</taxon>
        <taxon>Mucorales</taxon>
        <taxon>Mucorineae</taxon>
        <taxon>Mucoraceae</taxon>
        <taxon>Apophysomyces</taxon>
    </lineage>
</organism>
<dbReference type="SUPFAM" id="SSF50998">
    <property type="entry name" value="Quinoprotein alcohol dehydrogenase-like"/>
    <property type="match status" value="1"/>
</dbReference>
<evidence type="ECO:0000256" key="16">
    <source>
        <dbReference type="ARBA" id="ARBA00023180"/>
    </source>
</evidence>
<keyword evidence="13" id="KW-0460">Magnesium</keyword>
<dbReference type="AlphaFoldDB" id="A0A8H7EU65"/>
<evidence type="ECO:0000256" key="2">
    <source>
        <dbReference type="ARBA" id="ARBA00004479"/>
    </source>
</evidence>
<dbReference type="InterPro" id="IPR015943">
    <property type="entry name" value="WD40/YVTN_repeat-like_dom_sf"/>
</dbReference>
<feature type="region of interest" description="Disordered" evidence="19">
    <location>
        <begin position="32"/>
        <end position="57"/>
    </location>
</feature>
<evidence type="ECO:0000259" key="21">
    <source>
        <dbReference type="PROSITE" id="PS50011"/>
    </source>
</evidence>
<evidence type="ECO:0000256" key="20">
    <source>
        <dbReference type="SAM" id="SignalP"/>
    </source>
</evidence>
<evidence type="ECO:0000256" key="8">
    <source>
        <dbReference type="ARBA" id="ARBA00022729"/>
    </source>
</evidence>
<feature type="region of interest" description="Disordered" evidence="19">
    <location>
        <begin position="821"/>
        <end position="840"/>
    </location>
</feature>
<dbReference type="Pfam" id="PF06479">
    <property type="entry name" value="Ribonuc_2-5A"/>
    <property type="match status" value="1"/>
</dbReference>
<dbReference type="Gene3D" id="2.130.10.10">
    <property type="entry name" value="YVTN repeat-like/Quinoprotein amine dehydrogenase"/>
    <property type="match status" value="1"/>
</dbReference>
<dbReference type="SMART" id="SM00220">
    <property type="entry name" value="S_TKc"/>
    <property type="match status" value="1"/>
</dbReference>
<evidence type="ECO:0000256" key="6">
    <source>
        <dbReference type="ARBA" id="ARBA00022692"/>
    </source>
</evidence>
<dbReference type="GO" id="GO:0036498">
    <property type="term" value="P:IRE1-mediated unfolded protein response"/>
    <property type="evidence" value="ECO:0007669"/>
    <property type="project" value="TreeGrafter"/>
</dbReference>
<evidence type="ECO:0000256" key="13">
    <source>
        <dbReference type="ARBA" id="ARBA00022842"/>
    </source>
</evidence>
<dbReference type="GO" id="GO:0005524">
    <property type="term" value="F:ATP binding"/>
    <property type="evidence" value="ECO:0007669"/>
    <property type="project" value="UniProtKB-KW"/>
</dbReference>
<dbReference type="SUPFAM" id="SSF56112">
    <property type="entry name" value="Protein kinase-like (PK-like)"/>
    <property type="match status" value="1"/>
</dbReference>
<keyword evidence="6" id="KW-0812">Transmembrane</keyword>
<dbReference type="Gene3D" id="1.20.1440.180">
    <property type="entry name" value="KEN domain"/>
    <property type="match status" value="1"/>
</dbReference>
<evidence type="ECO:0000256" key="14">
    <source>
        <dbReference type="ARBA" id="ARBA00022989"/>
    </source>
</evidence>
<keyword evidence="9" id="KW-0547">Nucleotide-binding</keyword>
<keyword evidence="15" id="KW-0472">Membrane</keyword>
<comment type="catalytic activity">
    <reaction evidence="17">
        <text>L-threonyl-[protein] + ATP = O-phospho-L-threonyl-[protein] + ADP + H(+)</text>
        <dbReference type="Rhea" id="RHEA:46608"/>
        <dbReference type="Rhea" id="RHEA-COMP:11060"/>
        <dbReference type="Rhea" id="RHEA-COMP:11605"/>
        <dbReference type="ChEBI" id="CHEBI:15378"/>
        <dbReference type="ChEBI" id="CHEBI:30013"/>
        <dbReference type="ChEBI" id="CHEBI:30616"/>
        <dbReference type="ChEBI" id="CHEBI:61977"/>
        <dbReference type="ChEBI" id="CHEBI:456216"/>
        <dbReference type="EC" id="2.7.11.1"/>
    </reaction>
    <physiologicalReaction direction="left-to-right" evidence="17">
        <dbReference type="Rhea" id="RHEA:46609"/>
    </physiologicalReaction>
</comment>
<feature type="chain" id="PRO_5034047601" description="non-specific serine/threonine protein kinase" evidence="20">
    <location>
        <begin position="23"/>
        <end position="1017"/>
    </location>
</feature>
<keyword evidence="14" id="KW-1133">Transmembrane helix</keyword>
<keyword evidence="10 23" id="KW-0418">Kinase</keyword>
<dbReference type="InterPro" id="IPR010513">
    <property type="entry name" value="KEN_dom"/>
</dbReference>
<keyword evidence="4" id="KW-0723">Serine/threonine-protein kinase</keyword>
<comment type="subcellular location">
    <subcellularLocation>
        <location evidence="2">Membrane</location>
        <topology evidence="2">Single-pass type I membrane protein</topology>
    </subcellularLocation>
</comment>
<evidence type="ECO:0000256" key="10">
    <source>
        <dbReference type="ARBA" id="ARBA00022777"/>
    </source>
</evidence>
<feature type="compositionally biased region" description="Polar residues" evidence="19">
    <location>
        <begin position="571"/>
        <end position="584"/>
    </location>
</feature>
<dbReference type="GO" id="GO:0006397">
    <property type="term" value="P:mRNA processing"/>
    <property type="evidence" value="ECO:0007669"/>
    <property type="project" value="InterPro"/>
</dbReference>
<evidence type="ECO:0000259" key="22">
    <source>
        <dbReference type="PROSITE" id="PS51392"/>
    </source>
</evidence>
<dbReference type="FunFam" id="1.10.510.10:FF:000572">
    <property type="entry name" value="Serine/threonine-protein kinase/endoribonuclease IRE1"/>
    <property type="match status" value="1"/>
</dbReference>
<keyword evidence="11" id="KW-0378">Hydrolase</keyword>
<dbReference type="OrthoDB" id="63989at2759"/>
<evidence type="ECO:0000313" key="24">
    <source>
        <dbReference type="Proteomes" id="UP000605846"/>
    </source>
</evidence>
<evidence type="ECO:0000256" key="7">
    <source>
        <dbReference type="ARBA" id="ARBA00022723"/>
    </source>
</evidence>
<feature type="compositionally biased region" description="Low complexity" evidence="19">
    <location>
        <begin position="549"/>
        <end position="558"/>
    </location>
</feature>
<dbReference type="InterPro" id="IPR011047">
    <property type="entry name" value="Quinoprotein_ADH-like_sf"/>
</dbReference>
<comment type="caution">
    <text evidence="23">The sequence shown here is derived from an EMBL/GenBank/DDBJ whole genome shotgun (WGS) entry which is preliminary data.</text>
</comment>
<evidence type="ECO:0000256" key="15">
    <source>
        <dbReference type="ARBA" id="ARBA00023136"/>
    </source>
</evidence>
<dbReference type="EMBL" id="JABAYA010000055">
    <property type="protein sequence ID" value="KAF7727483.1"/>
    <property type="molecule type" value="Genomic_DNA"/>
</dbReference>
<comment type="cofactor">
    <cofactor evidence="1">
        <name>Mg(2+)</name>
        <dbReference type="ChEBI" id="CHEBI:18420"/>
    </cofactor>
</comment>
<proteinExistence type="predicted"/>
<reference evidence="23" key="1">
    <citation type="submission" date="2020-01" db="EMBL/GenBank/DDBJ databases">
        <title>Genome Sequencing of Three Apophysomyces-Like Fungal Strains Confirms a Novel Fungal Genus in the Mucoromycota with divergent Burkholderia-like Endosymbiotic Bacteria.</title>
        <authorList>
            <person name="Stajich J.E."/>
            <person name="Macias A.M."/>
            <person name="Carter-House D."/>
            <person name="Lovett B."/>
            <person name="Kasson L.R."/>
            <person name="Berry K."/>
            <person name="Grigoriev I."/>
            <person name="Chang Y."/>
            <person name="Spatafora J."/>
            <person name="Kasson M.T."/>
        </authorList>
    </citation>
    <scope>NUCLEOTIDE SEQUENCE</scope>
    <source>
        <strain evidence="23">NRRL A-21654</strain>
    </source>
</reference>
<feature type="signal peptide" evidence="20">
    <location>
        <begin position="1"/>
        <end position="22"/>
    </location>
</feature>
<feature type="region of interest" description="Disordered" evidence="19">
    <location>
        <begin position="546"/>
        <end position="584"/>
    </location>
</feature>
<keyword evidence="7" id="KW-0479">Metal-binding</keyword>
<comment type="catalytic activity">
    <reaction evidence="18">
        <text>L-seryl-[protein] + ATP = O-phospho-L-seryl-[protein] + ADP + H(+)</text>
        <dbReference type="Rhea" id="RHEA:17989"/>
        <dbReference type="Rhea" id="RHEA-COMP:9863"/>
        <dbReference type="Rhea" id="RHEA-COMP:11604"/>
        <dbReference type="ChEBI" id="CHEBI:15378"/>
        <dbReference type="ChEBI" id="CHEBI:29999"/>
        <dbReference type="ChEBI" id="CHEBI:30616"/>
        <dbReference type="ChEBI" id="CHEBI:83421"/>
        <dbReference type="ChEBI" id="CHEBI:456216"/>
        <dbReference type="EC" id="2.7.11.1"/>
    </reaction>
    <physiologicalReaction direction="left-to-right" evidence="18">
        <dbReference type="Rhea" id="RHEA:17990"/>
    </physiologicalReaction>
</comment>
<dbReference type="GO" id="GO:0070059">
    <property type="term" value="P:intrinsic apoptotic signaling pathway in response to endoplasmic reticulum stress"/>
    <property type="evidence" value="ECO:0007669"/>
    <property type="project" value="TreeGrafter"/>
</dbReference>
<dbReference type="InterPro" id="IPR011009">
    <property type="entry name" value="Kinase-like_dom_sf"/>
</dbReference>
<dbReference type="InterPro" id="IPR045133">
    <property type="entry name" value="IRE1/2-like"/>
</dbReference>
<dbReference type="PANTHER" id="PTHR13954">
    <property type="entry name" value="IRE1-RELATED"/>
    <property type="match status" value="1"/>
</dbReference>
<dbReference type="GO" id="GO:0051082">
    <property type="term" value="F:unfolded protein binding"/>
    <property type="evidence" value="ECO:0007669"/>
    <property type="project" value="TreeGrafter"/>
</dbReference>
<keyword evidence="16" id="KW-0325">Glycoprotein</keyword>
<evidence type="ECO:0000256" key="9">
    <source>
        <dbReference type="ARBA" id="ARBA00022741"/>
    </source>
</evidence>